<evidence type="ECO:0000313" key="4">
    <source>
        <dbReference type="Proteomes" id="UP000648239"/>
    </source>
</evidence>
<keyword evidence="1" id="KW-1133">Transmembrane helix</keyword>
<comment type="caution">
    <text evidence="3">The sequence shown here is derived from an EMBL/GenBank/DDBJ whole genome shotgun (WGS) entry which is preliminary data.</text>
</comment>
<protein>
    <submittedName>
        <fullName evidence="3">DUF2892 domain-containing protein</fullName>
    </submittedName>
</protein>
<dbReference type="Proteomes" id="UP000648239">
    <property type="component" value="Unassembled WGS sequence"/>
</dbReference>
<name>A0A8J6Y5T1_9BACT</name>
<reference evidence="3 4" key="1">
    <citation type="submission" date="2020-08" db="EMBL/GenBank/DDBJ databases">
        <title>Acidobacteriota in marine sediments use diverse sulfur dissimilation pathways.</title>
        <authorList>
            <person name="Wasmund K."/>
        </authorList>
    </citation>
    <scope>NUCLEOTIDE SEQUENCE [LARGE SCALE GENOMIC DNA]</scope>
    <source>
        <strain evidence="3">MAG AM4</strain>
    </source>
</reference>
<dbReference type="EMBL" id="JACXWD010000014">
    <property type="protein sequence ID" value="MBD3867670.1"/>
    <property type="molecule type" value="Genomic_DNA"/>
</dbReference>
<dbReference type="AlphaFoldDB" id="A0A8J6Y5T1"/>
<evidence type="ECO:0000256" key="1">
    <source>
        <dbReference type="SAM" id="Phobius"/>
    </source>
</evidence>
<organism evidence="3 4">
    <name type="scientific">Candidatus Polarisedimenticola svalbardensis</name>
    <dbReference type="NCBI Taxonomy" id="2886004"/>
    <lineage>
        <taxon>Bacteria</taxon>
        <taxon>Pseudomonadati</taxon>
        <taxon>Acidobacteriota</taxon>
        <taxon>Candidatus Polarisedimenticolia</taxon>
        <taxon>Candidatus Polarisedimenticolales</taxon>
        <taxon>Candidatus Polarisedimenticolaceae</taxon>
        <taxon>Candidatus Polarisedimenticola</taxon>
    </lineage>
</organism>
<keyword evidence="1" id="KW-0472">Membrane</keyword>
<dbReference type="Gene3D" id="6.10.140.1340">
    <property type="match status" value="1"/>
</dbReference>
<proteinExistence type="predicted"/>
<sequence>MNRFGVNTWLRLIAGFFILLSVLLGYTVDTRFYLFTAFVGLNLFQSAFTGWCPMMTLLRRMGVPA</sequence>
<keyword evidence="1" id="KW-0812">Transmembrane</keyword>
<evidence type="ECO:0000259" key="2">
    <source>
        <dbReference type="Pfam" id="PF11127"/>
    </source>
</evidence>
<dbReference type="Pfam" id="PF11127">
    <property type="entry name" value="YgaP-like_TM"/>
    <property type="match status" value="1"/>
</dbReference>
<feature type="transmembrane region" description="Helical" evidence="1">
    <location>
        <begin position="9"/>
        <end position="26"/>
    </location>
</feature>
<feature type="domain" description="Inner membrane protein YgaP-like transmembrane" evidence="2">
    <location>
        <begin position="9"/>
        <end position="59"/>
    </location>
</feature>
<gene>
    <name evidence="3" type="ORF">IFK94_06050</name>
</gene>
<evidence type="ECO:0000313" key="3">
    <source>
        <dbReference type="EMBL" id="MBD3867670.1"/>
    </source>
</evidence>
<accession>A0A8J6Y5T1</accession>
<feature type="transmembrane region" description="Helical" evidence="1">
    <location>
        <begin position="32"/>
        <end position="52"/>
    </location>
</feature>
<dbReference type="InterPro" id="IPR021309">
    <property type="entry name" value="YgaP-like_TM"/>
</dbReference>